<evidence type="ECO:0000313" key="2">
    <source>
        <dbReference type="EMBL" id="KAF5390961.1"/>
    </source>
</evidence>
<dbReference type="Proteomes" id="UP000518752">
    <property type="component" value="Unassembled WGS sequence"/>
</dbReference>
<protein>
    <submittedName>
        <fullName evidence="2">Uncharacterized protein</fullName>
    </submittedName>
</protein>
<dbReference type="OrthoDB" id="3256901at2759"/>
<sequence>MSEKSPEAVYESLVNLGLPKESVSLEEFRRLYRGTLQDALSFISEHVRGRAAVIEAHTQLLGYSEFCGNSKIKQRSASDIALSRLAKARNDVQVYSNQLADLLQAAQETHSQNHALNTTLDSKRHVESMLETLERRELERMRRFVEIRKMLFELKRKIPQTLSSSQPNPTPWQCSEIPPRKPTKVRDVMIALNAHHVRLARLAHSSSRSNIQSAEARLRRRVAQNLGVEDENDPEVNRVLQEFMNAARHRALEQIRFRSAVERAPMMSTKQLDVLASQADSHATILQDAFSSSLELAKESEQAIASISNFRSTIAPTQKRLIHARLAALENYVDRLRAHCVTAGQSQTSSQTPKFDLEVRKVLDLSDASTSAQVLDKVERLVRSVHSKSERLHATRINLPPLPSTEEIDTLAFYESRKAELESSSEKLLTRKIGKADLGQGLIEDIETLLKEVNVIIATEHRSDKASASKRVRESFQ</sequence>
<dbReference type="EMBL" id="JAACJN010000012">
    <property type="protein sequence ID" value="KAF5390961.1"/>
    <property type="molecule type" value="Genomic_DNA"/>
</dbReference>
<comment type="caution">
    <text evidence="2">The sequence shown here is derived from an EMBL/GenBank/DDBJ whole genome shotgun (WGS) entry which is preliminary data.</text>
</comment>
<accession>A0A8H5HWQ7</accession>
<evidence type="ECO:0000256" key="1">
    <source>
        <dbReference type="SAM" id="MobiDB-lite"/>
    </source>
</evidence>
<feature type="compositionally biased region" description="Polar residues" evidence="1">
    <location>
        <begin position="161"/>
        <end position="173"/>
    </location>
</feature>
<reference evidence="2 3" key="1">
    <citation type="journal article" date="2020" name="ISME J.">
        <title>Uncovering the hidden diversity of litter-decomposition mechanisms in mushroom-forming fungi.</title>
        <authorList>
            <person name="Floudas D."/>
            <person name="Bentzer J."/>
            <person name="Ahren D."/>
            <person name="Johansson T."/>
            <person name="Persson P."/>
            <person name="Tunlid A."/>
        </authorList>
    </citation>
    <scope>NUCLEOTIDE SEQUENCE [LARGE SCALE GENOMIC DNA]</scope>
    <source>
        <strain evidence="2 3">CBS 406.79</strain>
    </source>
</reference>
<dbReference type="AlphaFoldDB" id="A0A8H5HWQ7"/>
<keyword evidence="3" id="KW-1185">Reference proteome</keyword>
<organism evidence="2 3">
    <name type="scientific">Collybiopsis confluens</name>
    <dbReference type="NCBI Taxonomy" id="2823264"/>
    <lineage>
        <taxon>Eukaryota</taxon>
        <taxon>Fungi</taxon>
        <taxon>Dikarya</taxon>
        <taxon>Basidiomycota</taxon>
        <taxon>Agaricomycotina</taxon>
        <taxon>Agaricomycetes</taxon>
        <taxon>Agaricomycetidae</taxon>
        <taxon>Agaricales</taxon>
        <taxon>Marasmiineae</taxon>
        <taxon>Omphalotaceae</taxon>
        <taxon>Collybiopsis</taxon>
    </lineage>
</organism>
<evidence type="ECO:0000313" key="3">
    <source>
        <dbReference type="Proteomes" id="UP000518752"/>
    </source>
</evidence>
<proteinExistence type="predicted"/>
<gene>
    <name evidence="2" type="ORF">D9757_003966</name>
</gene>
<feature type="region of interest" description="Disordered" evidence="1">
    <location>
        <begin position="161"/>
        <end position="180"/>
    </location>
</feature>
<name>A0A8H5HWQ7_9AGAR</name>